<sequence length="844" mass="97294">MPRKKGQKRRANLGDYAQATKKQKLRHEESLSDHQSMDQLHLLRDKNPSCDSDDDDEDNQSGITALSNLSEDEDLSMIVTMTDLLCWLKSSRQTLRHLQAKLRSQPQTNERKNYHTNHLHSKPSARTERHHQQQDREQTEREEKENRYLGIKATKLTQYFGATRQNPTEQNPSIINPSIINVNSSDESEQKSSIIDVDSLDESDWSKVTGETGEDKDETRRQESAEEGLDLPEIVWEVPRQEWTKEGELLFTEANTTFTWNPLSNSSKPGSLNIPTPTSIDSAITALSDILHPPRRTGRGFKVPDINHVVHARLELMLGFMRLYKAAGYTGWERSSDEMAVVGGKGPWLARMIRQWAISFCLDHSNLPVHEYGKFNMSIIEDEDIAADIHLHLQSLGKWIRAEDIVHYVGTPEFQARLKIKKGISVRTAQRWMKRMEYRWKAELKGQYSDGHEREDNVEYRQKKFLLVWKELESVSRWWKEDGTEDGDARERVLAADPNGRVVVIWRHDESIFYGNDRRKIRWIHSSETAKPYAKGEGASLMVGDFVSPDYGWLKGKETNSDGSAIKSARKFLRPGKTRDGYQTTEDIIEQATIAMDILDTDYPDEQHVFAYDNATIHTARAPNALSATGMPVNPHQNYLRKVKDRDHQKERTVRIKNGSFRDGTVQELYYPDCHPKYPGWFKGTRVLIQERREKGHDLPDVWALKNPGSKFFKINGACKKKCEVGRTDCCCRRILYLEPDFVNQKSLLEEHCECWGYAKRVYRMFPTSSLEADLKTNTISALESVPLVSMRRFATRSLRFADSYFHGLSGAEAAWANKKYRGHRTIPPDFRAELDVHFHKNTV</sequence>
<proteinExistence type="predicted"/>
<evidence type="ECO:0000313" key="3">
    <source>
        <dbReference type="Proteomes" id="UP001142393"/>
    </source>
</evidence>
<protein>
    <submittedName>
        <fullName evidence="2">Uncharacterized protein</fullName>
    </submittedName>
</protein>
<dbReference type="AlphaFoldDB" id="A0A9W8P8N3"/>
<feature type="compositionally biased region" description="Basic residues" evidence="1">
    <location>
        <begin position="114"/>
        <end position="123"/>
    </location>
</feature>
<dbReference type="EMBL" id="JANVFU010000002">
    <property type="protein sequence ID" value="KAJ3749208.1"/>
    <property type="molecule type" value="Genomic_DNA"/>
</dbReference>
<feature type="compositionally biased region" description="Basic and acidic residues" evidence="1">
    <location>
        <begin position="26"/>
        <end position="48"/>
    </location>
</feature>
<organism evidence="2 3">
    <name type="scientific">Lentinula detonsa</name>
    <dbReference type="NCBI Taxonomy" id="2804962"/>
    <lineage>
        <taxon>Eukaryota</taxon>
        <taxon>Fungi</taxon>
        <taxon>Dikarya</taxon>
        <taxon>Basidiomycota</taxon>
        <taxon>Agaricomycotina</taxon>
        <taxon>Agaricomycetes</taxon>
        <taxon>Agaricomycetidae</taxon>
        <taxon>Agaricales</taxon>
        <taxon>Marasmiineae</taxon>
        <taxon>Omphalotaceae</taxon>
        <taxon>Lentinula</taxon>
    </lineage>
</organism>
<feature type="region of interest" description="Disordered" evidence="1">
    <location>
        <begin position="1"/>
        <end position="62"/>
    </location>
</feature>
<feature type="region of interest" description="Disordered" evidence="1">
    <location>
        <begin position="164"/>
        <end position="228"/>
    </location>
</feature>
<gene>
    <name evidence="2" type="ORF">DFH05DRAFT_1457061</name>
</gene>
<feature type="region of interest" description="Disordered" evidence="1">
    <location>
        <begin position="102"/>
        <end position="146"/>
    </location>
</feature>
<dbReference type="Proteomes" id="UP001142393">
    <property type="component" value="Unassembled WGS sequence"/>
</dbReference>
<evidence type="ECO:0000313" key="2">
    <source>
        <dbReference type="EMBL" id="KAJ3749208.1"/>
    </source>
</evidence>
<dbReference type="PANTHER" id="PTHR35871">
    <property type="entry name" value="EXPRESSED PROTEIN"/>
    <property type="match status" value="1"/>
</dbReference>
<keyword evidence="3" id="KW-1185">Reference proteome</keyword>
<comment type="caution">
    <text evidence="2">The sequence shown here is derived from an EMBL/GenBank/DDBJ whole genome shotgun (WGS) entry which is preliminary data.</text>
</comment>
<feature type="compositionally biased region" description="Basic residues" evidence="1">
    <location>
        <begin position="1"/>
        <end position="11"/>
    </location>
</feature>
<accession>A0A9W8P8N3</accession>
<evidence type="ECO:0000256" key="1">
    <source>
        <dbReference type="SAM" id="MobiDB-lite"/>
    </source>
</evidence>
<reference evidence="2 3" key="1">
    <citation type="journal article" date="2023" name="Proc. Natl. Acad. Sci. U.S.A.">
        <title>A global phylogenomic analysis of the shiitake genus Lentinula.</title>
        <authorList>
            <person name="Sierra-Patev S."/>
            <person name="Min B."/>
            <person name="Naranjo-Ortiz M."/>
            <person name="Looney B."/>
            <person name="Konkel Z."/>
            <person name="Slot J.C."/>
            <person name="Sakamoto Y."/>
            <person name="Steenwyk J.L."/>
            <person name="Rokas A."/>
            <person name="Carro J."/>
            <person name="Camarero S."/>
            <person name="Ferreira P."/>
            <person name="Molpeceres G."/>
            <person name="Ruiz-Duenas F.J."/>
            <person name="Serrano A."/>
            <person name="Henrissat B."/>
            <person name="Drula E."/>
            <person name="Hughes K.W."/>
            <person name="Mata J.L."/>
            <person name="Ishikawa N.K."/>
            <person name="Vargas-Isla R."/>
            <person name="Ushijima S."/>
            <person name="Smith C.A."/>
            <person name="Donoghue J."/>
            <person name="Ahrendt S."/>
            <person name="Andreopoulos W."/>
            <person name="He G."/>
            <person name="LaButti K."/>
            <person name="Lipzen A."/>
            <person name="Ng V."/>
            <person name="Riley R."/>
            <person name="Sandor L."/>
            <person name="Barry K."/>
            <person name="Martinez A.T."/>
            <person name="Xiao Y."/>
            <person name="Gibbons J.G."/>
            <person name="Terashima K."/>
            <person name="Grigoriev I.V."/>
            <person name="Hibbett D."/>
        </authorList>
    </citation>
    <scope>NUCLEOTIDE SEQUENCE [LARGE SCALE GENOMIC DNA]</scope>
    <source>
        <strain evidence="2 3">TFB7810</strain>
    </source>
</reference>
<feature type="compositionally biased region" description="Basic and acidic residues" evidence="1">
    <location>
        <begin position="125"/>
        <end position="146"/>
    </location>
</feature>
<feature type="compositionally biased region" description="Low complexity" evidence="1">
    <location>
        <begin position="171"/>
        <end position="185"/>
    </location>
</feature>
<dbReference type="PANTHER" id="PTHR35871:SF1">
    <property type="entry name" value="CXC1-LIKE CYSTEINE CLUSTER ASSOCIATED WITH KDZ TRANSPOSASES DOMAIN-CONTAINING PROTEIN"/>
    <property type="match status" value="1"/>
</dbReference>
<name>A0A9W8P8N3_9AGAR</name>